<dbReference type="GO" id="GO:0019748">
    <property type="term" value="P:secondary metabolic process"/>
    <property type="evidence" value="ECO:0007669"/>
    <property type="project" value="TreeGrafter"/>
</dbReference>
<evidence type="ECO:0000256" key="1">
    <source>
        <dbReference type="ARBA" id="ARBA00023239"/>
    </source>
</evidence>
<evidence type="ECO:0000313" key="4">
    <source>
        <dbReference type="EMBL" id="QDU27878.1"/>
    </source>
</evidence>
<organism evidence="4 5">
    <name type="scientific">Anatilimnocola aggregata</name>
    <dbReference type="NCBI Taxonomy" id="2528021"/>
    <lineage>
        <taxon>Bacteria</taxon>
        <taxon>Pseudomonadati</taxon>
        <taxon>Planctomycetota</taxon>
        <taxon>Planctomycetia</taxon>
        <taxon>Pirellulales</taxon>
        <taxon>Pirellulaceae</taxon>
        <taxon>Anatilimnocola</taxon>
    </lineage>
</organism>
<dbReference type="EMBL" id="CP036274">
    <property type="protein sequence ID" value="QDU27878.1"/>
    <property type="molecule type" value="Genomic_DNA"/>
</dbReference>
<proteinExistence type="predicted"/>
<gene>
    <name evidence="4" type="ORF">ETAA8_29690</name>
</gene>
<sequence length="424" mass="48350">MVTQVPQVGAGAESGGGSQRTEGGQMRCCWLVVAMQLLLVSEVLAQEKAEEAPVLDGREGRQLLLENFRPQSMLKVPATKLAGAKYPAIDIHSHFRIRLRHSAEQLEAFVQVMDRQRIAVCVSLDGQLGENIDEHVKYLLTKYPDRFAMFANLDWQGTGKVDQPATWDCNRPDFARRMAGQLADAKTRGCCGLKIFKSFGLEYKNADGSLVKIDDPRFDPIWQACGELGFPVIIHVADPAAFFLPIDEKNERWEELHRRPEWSFYGPQFPPREELLAAFHRVVGRHPQTKFIGAHLDGDAENLQAVARALDEHPNLYVELASRIAELGRQPYSARKFLVKYQDRVLLGTDGPWPEERLKLYWRFLETEDEYFPYSEKEFPPQGLWQIYGVYLPDEVLRKIYFENALKLLPSVQARYARAAAAFK</sequence>
<dbReference type="GO" id="GO:0016787">
    <property type="term" value="F:hydrolase activity"/>
    <property type="evidence" value="ECO:0007669"/>
    <property type="project" value="UniProtKB-KW"/>
</dbReference>
<dbReference type="Gene3D" id="3.20.20.140">
    <property type="entry name" value="Metal-dependent hydrolases"/>
    <property type="match status" value="1"/>
</dbReference>
<dbReference type="OrthoDB" id="8673173at2"/>
<reference evidence="4 5" key="1">
    <citation type="submission" date="2019-02" db="EMBL/GenBank/DDBJ databases">
        <title>Deep-cultivation of Planctomycetes and their phenomic and genomic characterization uncovers novel biology.</title>
        <authorList>
            <person name="Wiegand S."/>
            <person name="Jogler M."/>
            <person name="Boedeker C."/>
            <person name="Pinto D."/>
            <person name="Vollmers J."/>
            <person name="Rivas-Marin E."/>
            <person name="Kohn T."/>
            <person name="Peeters S.H."/>
            <person name="Heuer A."/>
            <person name="Rast P."/>
            <person name="Oberbeckmann S."/>
            <person name="Bunk B."/>
            <person name="Jeske O."/>
            <person name="Meyerdierks A."/>
            <person name="Storesund J.E."/>
            <person name="Kallscheuer N."/>
            <person name="Luecker S."/>
            <person name="Lage O.M."/>
            <person name="Pohl T."/>
            <person name="Merkel B.J."/>
            <person name="Hornburger P."/>
            <person name="Mueller R.-W."/>
            <person name="Bruemmer F."/>
            <person name="Labrenz M."/>
            <person name="Spormann A.M."/>
            <person name="Op den Camp H."/>
            <person name="Overmann J."/>
            <person name="Amann R."/>
            <person name="Jetten M.S.M."/>
            <person name="Mascher T."/>
            <person name="Medema M.H."/>
            <person name="Devos D.P."/>
            <person name="Kaster A.-K."/>
            <person name="Ovreas L."/>
            <person name="Rohde M."/>
            <person name="Galperin M.Y."/>
            <person name="Jogler C."/>
        </authorList>
    </citation>
    <scope>NUCLEOTIDE SEQUENCE [LARGE SCALE GENOMIC DNA]</scope>
    <source>
        <strain evidence="4 5">ETA_A8</strain>
    </source>
</reference>
<evidence type="ECO:0000259" key="3">
    <source>
        <dbReference type="Pfam" id="PF04909"/>
    </source>
</evidence>
<dbReference type="Proteomes" id="UP000315017">
    <property type="component" value="Chromosome"/>
</dbReference>
<keyword evidence="1" id="KW-0456">Lyase</keyword>
<dbReference type="InterPro" id="IPR032465">
    <property type="entry name" value="ACMSD"/>
</dbReference>
<feature type="region of interest" description="Disordered" evidence="2">
    <location>
        <begin position="1"/>
        <end position="23"/>
    </location>
</feature>
<dbReference type="PANTHER" id="PTHR21240">
    <property type="entry name" value="2-AMINO-3-CARBOXYLMUCONATE-6-SEMIALDEHYDE DECARBOXYLASE"/>
    <property type="match status" value="1"/>
</dbReference>
<keyword evidence="5" id="KW-1185">Reference proteome</keyword>
<dbReference type="Pfam" id="PF04909">
    <property type="entry name" value="Amidohydro_2"/>
    <property type="match status" value="1"/>
</dbReference>
<dbReference type="GO" id="GO:0016831">
    <property type="term" value="F:carboxy-lyase activity"/>
    <property type="evidence" value="ECO:0007669"/>
    <property type="project" value="InterPro"/>
</dbReference>
<dbReference type="KEGG" id="aagg:ETAA8_29690"/>
<evidence type="ECO:0000313" key="5">
    <source>
        <dbReference type="Proteomes" id="UP000315017"/>
    </source>
</evidence>
<dbReference type="InterPro" id="IPR006680">
    <property type="entry name" value="Amidohydro-rel"/>
</dbReference>
<dbReference type="AlphaFoldDB" id="A0A517YCB7"/>
<accession>A0A517YCB7</accession>
<name>A0A517YCB7_9BACT</name>
<keyword evidence="4" id="KW-0378">Hydrolase</keyword>
<protein>
    <submittedName>
        <fullName evidence="4">Amidohydrolase</fullName>
    </submittedName>
</protein>
<dbReference type="InterPro" id="IPR032466">
    <property type="entry name" value="Metal_Hydrolase"/>
</dbReference>
<evidence type="ECO:0000256" key="2">
    <source>
        <dbReference type="SAM" id="MobiDB-lite"/>
    </source>
</evidence>
<dbReference type="SUPFAM" id="SSF51556">
    <property type="entry name" value="Metallo-dependent hydrolases"/>
    <property type="match status" value="1"/>
</dbReference>
<dbReference type="PANTHER" id="PTHR21240:SF28">
    <property type="entry name" value="ISO-OROTATE DECARBOXYLASE (EUROFUNG)"/>
    <property type="match status" value="1"/>
</dbReference>
<feature type="domain" description="Amidohydrolase-related" evidence="3">
    <location>
        <begin position="89"/>
        <end position="410"/>
    </location>
</feature>
<dbReference type="GO" id="GO:0005737">
    <property type="term" value="C:cytoplasm"/>
    <property type="evidence" value="ECO:0007669"/>
    <property type="project" value="TreeGrafter"/>
</dbReference>